<evidence type="ECO:0000313" key="2">
    <source>
        <dbReference type="EMBL" id="CAI9957347.1"/>
    </source>
</evidence>
<reference evidence="2" key="1">
    <citation type="submission" date="2023-06" db="EMBL/GenBank/DDBJ databases">
        <authorList>
            <person name="Kurt Z."/>
        </authorList>
    </citation>
    <scope>NUCLEOTIDE SEQUENCE</scope>
</reference>
<evidence type="ECO:0000313" key="4">
    <source>
        <dbReference type="EMBL" id="CAL6013073.1"/>
    </source>
</evidence>
<feature type="coiled-coil region" evidence="1">
    <location>
        <begin position="113"/>
        <end position="143"/>
    </location>
</feature>
<evidence type="ECO:0000313" key="6">
    <source>
        <dbReference type="Proteomes" id="UP001642409"/>
    </source>
</evidence>
<name>A0AA86QNR1_9EUKA</name>
<comment type="caution">
    <text evidence="2">The sequence shown here is derived from an EMBL/GenBank/DDBJ whole genome shotgun (WGS) entry which is preliminary data.</text>
</comment>
<dbReference type="EMBL" id="CATOUU010000884">
    <property type="protein sequence ID" value="CAI9957347.1"/>
    <property type="molecule type" value="Genomic_DNA"/>
</dbReference>
<dbReference type="AlphaFoldDB" id="A0AA86QNR1"/>
<dbReference type="EMBL" id="CAXDID020000193">
    <property type="protein sequence ID" value="CAL6052762.1"/>
    <property type="molecule type" value="Genomic_DNA"/>
</dbReference>
<evidence type="ECO:0000256" key="1">
    <source>
        <dbReference type="SAM" id="Coils"/>
    </source>
</evidence>
<keyword evidence="1" id="KW-0175">Coiled coil</keyword>
<gene>
    <name evidence="4" type="ORF">HINF_LOCUS23614</name>
    <name evidence="2" type="ORF">HINF_LOCUS44992</name>
    <name evidence="5" type="ORF">HINF_LOCUS45009</name>
    <name evidence="3" type="ORF">HINF_LOCUS58467</name>
</gene>
<feature type="coiled-coil region" evidence="1">
    <location>
        <begin position="373"/>
        <end position="400"/>
    </location>
</feature>
<organism evidence="2">
    <name type="scientific">Hexamita inflata</name>
    <dbReference type="NCBI Taxonomy" id="28002"/>
    <lineage>
        <taxon>Eukaryota</taxon>
        <taxon>Metamonada</taxon>
        <taxon>Diplomonadida</taxon>
        <taxon>Hexamitidae</taxon>
        <taxon>Hexamitinae</taxon>
        <taxon>Hexamita</taxon>
    </lineage>
</organism>
<protein>
    <submittedName>
        <fullName evidence="2">Uncharacterized protein</fullName>
    </submittedName>
</protein>
<dbReference type="Proteomes" id="UP001642409">
    <property type="component" value="Unassembled WGS sequence"/>
</dbReference>
<accession>A0AA86QNR1</accession>
<dbReference type="EMBL" id="CATOUU010001083">
    <property type="protein sequence ID" value="CAI9970822.1"/>
    <property type="molecule type" value="Genomic_DNA"/>
</dbReference>
<sequence>MQQYQQELMRIKAQAQNMAQMYGNADEETRQKYAASTREKISRMYEIKNAIMQMPDQAGAKELVNLFVDTMGALKEIPDVESSPVRTERSAMVTQSAAQAENDLCFQPPRVSVKSARNLNDNVKSLREQLQNIHKLLNQTNDATEVTYEEMQDKIASQDISAMAVQQLKATVTMQNRQLSQEVTHLRTQVDELNSTCSELKQALADASHTAENATALADERKIQFDQLMQDYKIIKRENEVLFEEKQKYQSKYDSLVKQQQLEAERNRSDREAKYNEIINLQTENQALVEANKKMRDRITELEQCDVESASMEVSRAAKTVEALNKVIEDLKRKLVEQRQNHVETVASLRTTIAAMQEELFGDEVDDSDRIPRSELEKKIVELTEQNEALNGQLREMGDQVKRFSEVKQQVSQSINPLYANPESMLGSMSLYARPQGVPREVKKDDGDLEALIKMSRQAGK</sequence>
<feature type="coiled-coil region" evidence="1">
    <location>
        <begin position="176"/>
        <end position="341"/>
    </location>
</feature>
<keyword evidence="6" id="KW-1185">Reference proteome</keyword>
<evidence type="ECO:0000313" key="5">
    <source>
        <dbReference type="EMBL" id="CAL6052762.1"/>
    </source>
</evidence>
<dbReference type="EMBL" id="CAXDID020000067">
    <property type="protein sequence ID" value="CAL6013073.1"/>
    <property type="molecule type" value="Genomic_DNA"/>
</dbReference>
<proteinExistence type="predicted"/>
<evidence type="ECO:0000313" key="3">
    <source>
        <dbReference type="EMBL" id="CAI9970822.1"/>
    </source>
</evidence>
<reference evidence="4 6" key="2">
    <citation type="submission" date="2024-07" db="EMBL/GenBank/DDBJ databases">
        <authorList>
            <person name="Akdeniz Z."/>
        </authorList>
    </citation>
    <scope>NUCLEOTIDE SEQUENCE [LARGE SCALE GENOMIC DNA]</scope>
</reference>